<dbReference type="CDD" id="cd00090">
    <property type="entry name" value="HTH_ARSR"/>
    <property type="match status" value="1"/>
</dbReference>
<dbReference type="InterPro" id="IPR036390">
    <property type="entry name" value="WH_DNA-bd_sf"/>
</dbReference>
<proteinExistence type="predicted"/>
<dbReference type="Pfam" id="PF12840">
    <property type="entry name" value="HTH_20"/>
    <property type="match status" value="1"/>
</dbReference>
<keyword evidence="3" id="KW-1185">Reference proteome</keyword>
<dbReference type="Proteomes" id="UP000546257">
    <property type="component" value="Unassembled WGS sequence"/>
</dbReference>
<dbReference type="SUPFAM" id="SSF46785">
    <property type="entry name" value="Winged helix' DNA-binding domain"/>
    <property type="match status" value="1"/>
</dbReference>
<evidence type="ECO:0000313" key="3">
    <source>
        <dbReference type="Proteomes" id="UP000546257"/>
    </source>
</evidence>
<dbReference type="InterPro" id="IPR011991">
    <property type="entry name" value="ArsR-like_HTH"/>
</dbReference>
<feature type="region of interest" description="Disordered" evidence="1">
    <location>
        <begin position="119"/>
        <end position="141"/>
    </location>
</feature>
<sequence>MDFIEALRATYSIEILGATDTPTSVGELSDSLDIPPATCYRRVNQLSSAGLLEECDPEHGDSHRSTLYRRTSDAVGIQFGRNPSVLTCDYVAHLSAVSVPAAGLSADGGSEGGTVLALVNDTGSHDDGRGVAGAAGGEKKD</sequence>
<feature type="compositionally biased region" description="Gly residues" evidence="1">
    <location>
        <begin position="130"/>
        <end position="141"/>
    </location>
</feature>
<dbReference type="InterPro" id="IPR036388">
    <property type="entry name" value="WH-like_DNA-bd_sf"/>
</dbReference>
<evidence type="ECO:0000313" key="2">
    <source>
        <dbReference type="EMBL" id="MBB6646243.1"/>
    </source>
</evidence>
<dbReference type="RefSeq" id="WP_185192593.1">
    <property type="nucleotide sequence ID" value="NZ_JACKXD010000002.1"/>
</dbReference>
<dbReference type="AlphaFoldDB" id="A0A7J9SIP9"/>
<name>A0A7J9SIP9_9EURY</name>
<gene>
    <name evidence="2" type="ORF">H5V44_08070</name>
</gene>
<dbReference type="EMBL" id="JACKXD010000002">
    <property type="protein sequence ID" value="MBB6646243.1"/>
    <property type="molecule type" value="Genomic_DNA"/>
</dbReference>
<accession>A0A7J9SIP9</accession>
<evidence type="ECO:0000256" key="1">
    <source>
        <dbReference type="SAM" id="MobiDB-lite"/>
    </source>
</evidence>
<protein>
    <submittedName>
        <fullName evidence="2">Helix-turn-helix transcriptional regulator</fullName>
    </submittedName>
</protein>
<dbReference type="Gene3D" id="1.10.10.10">
    <property type="entry name" value="Winged helix-like DNA-binding domain superfamily/Winged helix DNA-binding domain"/>
    <property type="match status" value="1"/>
</dbReference>
<comment type="caution">
    <text evidence="2">The sequence shown here is derived from an EMBL/GenBank/DDBJ whole genome shotgun (WGS) entry which is preliminary data.</text>
</comment>
<organism evidence="2 3">
    <name type="scientific">Halobellus ruber</name>
    <dbReference type="NCBI Taxonomy" id="2761102"/>
    <lineage>
        <taxon>Archaea</taxon>
        <taxon>Methanobacteriati</taxon>
        <taxon>Methanobacteriota</taxon>
        <taxon>Stenosarchaea group</taxon>
        <taxon>Halobacteria</taxon>
        <taxon>Halobacteriales</taxon>
        <taxon>Haloferacaceae</taxon>
        <taxon>Halobellus</taxon>
    </lineage>
</organism>
<reference evidence="2 3" key="1">
    <citation type="submission" date="2020-08" db="EMBL/GenBank/DDBJ databases">
        <authorList>
            <person name="Seo M.-J."/>
        </authorList>
    </citation>
    <scope>NUCLEOTIDE SEQUENCE [LARGE SCALE GENOMIC DNA]</scope>
    <source>
        <strain evidence="2 3">MBLA0160</strain>
    </source>
</reference>